<name>A0ABN8IFR2_9NEOP</name>
<dbReference type="EMBL" id="OW152835">
    <property type="protein sequence ID" value="CAH2056413.1"/>
    <property type="molecule type" value="Genomic_DNA"/>
</dbReference>
<evidence type="ECO:0000313" key="3">
    <source>
        <dbReference type="Proteomes" id="UP000837857"/>
    </source>
</evidence>
<dbReference type="Gene3D" id="1.10.287.3240">
    <property type="match status" value="1"/>
</dbReference>
<evidence type="ECO:0000313" key="2">
    <source>
        <dbReference type="EMBL" id="CAH2056413.1"/>
    </source>
</evidence>
<feature type="compositionally biased region" description="Acidic residues" evidence="1">
    <location>
        <begin position="63"/>
        <end position="75"/>
    </location>
</feature>
<reference evidence="2" key="1">
    <citation type="submission" date="2022-03" db="EMBL/GenBank/DDBJ databases">
        <authorList>
            <person name="Martin H S."/>
        </authorList>
    </citation>
    <scope>NUCLEOTIDE SEQUENCE</scope>
</reference>
<proteinExistence type="predicted"/>
<evidence type="ECO:0000256" key="1">
    <source>
        <dbReference type="SAM" id="MobiDB-lite"/>
    </source>
</evidence>
<organism evidence="2 3">
    <name type="scientific">Iphiclides podalirius</name>
    <name type="common">scarce swallowtail</name>
    <dbReference type="NCBI Taxonomy" id="110791"/>
    <lineage>
        <taxon>Eukaryota</taxon>
        <taxon>Metazoa</taxon>
        <taxon>Ecdysozoa</taxon>
        <taxon>Arthropoda</taxon>
        <taxon>Hexapoda</taxon>
        <taxon>Insecta</taxon>
        <taxon>Pterygota</taxon>
        <taxon>Neoptera</taxon>
        <taxon>Endopterygota</taxon>
        <taxon>Lepidoptera</taxon>
        <taxon>Glossata</taxon>
        <taxon>Ditrysia</taxon>
        <taxon>Papilionoidea</taxon>
        <taxon>Papilionidae</taxon>
        <taxon>Papilioninae</taxon>
        <taxon>Iphiclides</taxon>
    </lineage>
</organism>
<feature type="compositionally biased region" description="Basic and acidic residues" evidence="1">
    <location>
        <begin position="76"/>
        <end position="91"/>
    </location>
</feature>
<keyword evidence="3" id="KW-1185">Reference proteome</keyword>
<dbReference type="Proteomes" id="UP000837857">
    <property type="component" value="Chromosome 23"/>
</dbReference>
<gene>
    <name evidence="2" type="ORF">IPOD504_LOCUS9638</name>
</gene>
<accession>A0ABN8IFR2</accession>
<protein>
    <submittedName>
        <fullName evidence="2">Uncharacterized protein</fullName>
    </submittedName>
</protein>
<feature type="non-terminal residue" evidence="2">
    <location>
        <position position="1"/>
    </location>
</feature>
<feature type="region of interest" description="Disordered" evidence="1">
    <location>
        <begin position="35"/>
        <end position="163"/>
    </location>
</feature>
<feature type="compositionally biased region" description="Acidic residues" evidence="1">
    <location>
        <begin position="45"/>
        <end position="54"/>
    </location>
</feature>
<sequence>MVAPRITLSTRYILSELEEIEREDNFRLKRFKELKTKKKGKDSVDTDEIVDEMENNMCISDEDKTDEDTTDEDRTDEDRTDKDRKNEDRTKFPSNIEEGPPLRLNTETELNSHENEQSLGLEAIDIHGDSNQNLDANKYEDNKIEGTASQTNSKIRRSDILLP</sequence>